<dbReference type="RefSeq" id="WP_112146185.1">
    <property type="nucleotide sequence ID" value="NZ_PGTO01000013.1"/>
</dbReference>
<proteinExistence type="predicted"/>
<organism evidence="2 3">
    <name type="scientific">Paramagnetospirillum kuznetsovii</name>
    <dbReference type="NCBI Taxonomy" id="2053833"/>
    <lineage>
        <taxon>Bacteria</taxon>
        <taxon>Pseudomonadati</taxon>
        <taxon>Pseudomonadota</taxon>
        <taxon>Alphaproteobacteria</taxon>
        <taxon>Rhodospirillales</taxon>
        <taxon>Magnetospirillaceae</taxon>
        <taxon>Paramagnetospirillum</taxon>
    </lineage>
</organism>
<protein>
    <submittedName>
        <fullName evidence="2">DNA primase</fullName>
    </submittedName>
</protein>
<dbReference type="InterPro" id="IPR027417">
    <property type="entry name" value="P-loop_NTPase"/>
</dbReference>
<dbReference type="PROSITE" id="PS51199">
    <property type="entry name" value="SF4_HELICASE"/>
    <property type="match status" value="1"/>
</dbReference>
<dbReference type="GO" id="GO:0003697">
    <property type="term" value="F:single-stranded DNA binding"/>
    <property type="evidence" value="ECO:0007669"/>
    <property type="project" value="InterPro"/>
</dbReference>
<dbReference type="Pfam" id="PF03796">
    <property type="entry name" value="DnaB_C"/>
    <property type="match status" value="1"/>
</dbReference>
<accession>A0A364NVH3</accession>
<evidence type="ECO:0000313" key="3">
    <source>
        <dbReference type="Proteomes" id="UP000251075"/>
    </source>
</evidence>
<dbReference type="GO" id="GO:0005524">
    <property type="term" value="F:ATP binding"/>
    <property type="evidence" value="ECO:0007669"/>
    <property type="project" value="InterPro"/>
</dbReference>
<name>A0A364NVH3_9PROT</name>
<comment type="caution">
    <text evidence="2">The sequence shown here is derived from an EMBL/GenBank/DDBJ whole genome shotgun (WGS) entry which is preliminary data.</text>
</comment>
<dbReference type="PROSITE" id="PS00018">
    <property type="entry name" value="EF_HAND_1"/>
    <property type="match status" value="1"/>
</dbReference>
<dbReference type="InterPro" id="IPR018247">
    <property type="entry name" value="EF_Hand_1_Ca_BS"/>
</dbReference>
<sequence length="618" mass="68198">MNDITEIKRALLGRAKAVAEHLLPHGVLDGREWCVGSVRGEPGKSLKVCVKGEKAGLWTDFAEGGEGGDLLDLWCAVKGKRLAQTLDEVRTFLGVERPRFERTERTYRRPEAPKCRTPQSDVLEYLQTERKLTLQAIKAYKVGEVGRTIVLPSMTPCGAIAGIKYLGVDRNNGKKQVRVEAECEPTLFGWQAIDANARDIVITEGEIDALTMWDYGFPALSVPFGGGGGNKQQWIEHEFDRLAQFERIYLALDTDKEGQIAAAEISARLGRHRCFNVTLPFKDANECRVNGISAGVIADCFAAAETLDPAELCRAGKFTDDVIGLFHPDTGLGEPGLPLPFSRLDGKLRFRPGELTVWTGSSGHGKSQVLSHAAVHWGKQGAKVCIASLEMAPRQFLKRMVKQAGNVDRPTIPYIRHIMGWMDEWLLVFNLVGKSGVTHILEVFDYARARYGCSEFVIDSLMRLGVGSEDYEGQEKAVFEIVNWAVSREVHVHLVAHSRKADKDSKGAPPETEDIKGASEIGSNAFNIISIWRNRKLEDELKGAIEAAERGDAAAKLKVADLEGAPGVVINVAKQRNGDWEGKCGLWFSQTTYQYRSRDDSPMGINYMGRGPIMEAAE</sequence>
<keyword evidence="3" id="KW-1185">Reference proteome</keyword>
<dbReference type="InterPro" id="IPR027032">
    <property type="entry name" value="Twinkle-like"/>
</dbReference>
<reference evidence="2 3" key="1">
    <citation type="submission" date="2017-11" db="EMBL/GenBank/DDBJ databases">
        <title>Draft genome sequence of magnetotactic bacterium Magnetospirillum kuznetsovii LBB-42.</title>
        <authorList>
            <person name="Grouzdev D.S."/>
            <person name="Rysina M.S."/>
            <person name="Baslerov R.V."/>
            <person name="Koziaeva V."/>
        </authorList>
    </citation>
    <scope>NUCLEOTIDE SEQUENCE [LARGE SCALE GENOMIC DNA]</scope>
    <source>
        <strain evidence="2 3">LBB-42</strain>
    </source>
</reference>
<dbReference type="EMBL" id="PGTO01000013">
    <property type="protein sequence ID" value="RAU21089.1"/>
    <property type="molecule type" value="Genomic_DNA"/>
</dbReference>
<gene>
    <name evidence="2" type="ORF">CU669_15150</name>
</gene>
<dbReference type="Gene3D" id="3.40.50.300">
    <property type="entry name" value="P-loop containing nucleotide triphosphate hydrolases"/>
    <property type="match status" value="1"/>
</dbReference>
<dbReference type="Gene3D" id="3.40.1360.10">
    <property type="match status" value="1"/>
</dbReference>
<feature type="domain" description="SF4 helicase" evidence="1">
    <location>
        <begin position="330"/>
        <end position="602"/>
    </location>
</feature>
<dbReference type="PANTHER" id="PTHR12873:SF0">
    <property type="entry name" value="TWINKLE MTDNA HELICASE"/>
    <property type="match status" value="1"/>
</dbReference>
<dbReference type="InterPro" id="IPR034154">
    <property type="entry name" value="TOPRIM_DnaG/twinkle"/>
</dbReference>
<dbReference type="SUPFAM" id="SSF52540">
    <property type="entry name" value="P-loop containing nucleoside triphosphate hydrolases"/>
    <property type="match status" value="1"/>
</dbReference>
<dbReference type="PANTHER" id="PTHR12873">
    <property type="entry name" value="T7-LIKE MITOCHONDRIAL DNA HELICASE"/>
    <property type="match status" value="1"/>
</dbReference>
<dbReference type="GO" id="GO:0043139">
    <property type="term" value="F:5'-3' DNA helicase activity"/>
    <property type="evidence" value="ECO:0007669"/>
    <property type="project" value="InterPro"/>
</dbReference>
<dbReference type="InterPro" id="IPR007694">
    <property type="entry name" value="DNA_helicase_DnaB-like_C"/>
</dbReference>
<dbReference type="SUPFAM" id="SSF56731">
    <property type="entry name" value="DNA primase core"/>
    <property type="match status" value="1"/>
</dbReference>
<dbReference type="AlphaFoldDB" id="A0A364NVH3"/>
<dbReference type="Proteomes" id="UP000251075">
    <property type="component" value="Unassembled WGS sequence"/>
</dbReference>
<dbReference type="CDD" id="cd01029">
    <property type="entry name" value="TOPRIM_primases"/>
    <property type="match status" value="1"/>
</dbReference>
<dbReference type="Pfam" id="PF13155">
    <property type="entry name" value="Toprim_2"/>
    <property type="match status" value="1"/>
</dbReference>
<dbReference type="GO" id="GO:0006260">
    <property type="term" value="P:DNA replication"/>
    <property type="evidence" value="ECO:0007669"/>
    <property type="project" value="InterPro"/>
</dbReference>
<dbReference type="OrthoDB" id="9763644at2"/>
<evidence type="ECO:0000313" key="2">
    <source>
        <dbReference type="EMBL" id="RAU21089.1"/>
    </source>
</evidence>
<evidence type="ECO:0000259" key="1">
    <source>
        <dbReference type="PROSITE" id="PS51199"/>
    </source>
</evidence>